<dbReference type="AlphaFoldDB" id="A0A8S3WX39"/>
<feature type="region of interest" description="Disordered" evidence="1">
    <location>
        <begin position="73"/>
        <end position="98"/>
    </location>
</feature>
<name>A0A8S3WX39_PARAO</name>
<proteinExistence type="predicted"/>
<comment type="caution">
    <text evidence="2">The sequence shown here is derived from an EMBL/GenBank/DDBJ whole genome shotgun (WGS) entry which is preliminary data.</text>
</comment>
<feature type="compositionally biased region" description="Basic and acidic residues" evidence="1">
    <location>
        <begin position="81"/>
        <end position="97"/>
    </location>
</feature>
<organism evidence="2 3">
    <name type="scientific">Parnassius apollo</name>
    <name type="common">Apollo butterfly</name>
    <name type="synonym">Papilio apollo</name>
    <dbReference type="NCBI Taxonomy" id="110799"/>
    <lineage>
        <taxon>Eukaryota</taxon>
        <taxon>Metazoa</taxon>
        <taxon>Ecdysozoa</taxon>
        <taxon>Arthropoda</taxon>
        <taxon>Hexapoda</taxon>
        <taxon>Insecta</taxon>
        <taxon>Pterygota</taxon>
        <taxon>Neoptera</taxon>
        <taxon>Endopterygota</taxon>
        <taxon>Lepidoptera</taxon>
        <taxon>Glossata</taxon>
        <taxon>Ditrysia</taxon>
        <taxon>Papilionoidea</taxon>
        <taxon>Papilionidae</taxon>
        <taxon>Parnassiinae</taxon>
        <taxon>Parnassini</taxon>
        <taxon>Parnassius</taxon>
        <taxon>Parnassius</taxon>
    </lineage>
</organism>
<evidence type="ECO:0000313" key="2">
    <source>
        <dbReference type="EMBL" id="CAG4986033.1"/>
    </source>
</evidence>
<dbReference type="OrthoDB" id="421040at2759"/>
<sequence>MAEFNVSYRKAMAMYVPPETPTYVPTQSPMPRLGNLNKMPQLPEPIPGTTNRFFSSILPVQDISTPVTYAQAVSSSPINKNKVDSRGEKSVRNDTTKKIKKRIQEPNLEEYIYDGNMSTESESSVCDQPVSEQNKKKNHETLKKADWVKYRQVIEEECAHFEISSNPQEAYDDFITLLFKAAEASIPFIKICLNPKANFIPKPYWTPDLSHAVAERRLALKIFRQNPTPANLNRLQEKTRKAQKLIRNAKSKGWWEFCTSLNEISSASEMWRKMQWLKGYRSAKPQIEKSIAESLLCNLTPDYGLVVVAKEKPISS</sequence>
<keyword evidence="3" id="KW-1185">Reference proteome</keyword>
<accession>A0A8S3WX39</accession>
<dbReference type="Proteomes" id="UP000691718">
    <property type="component" value="Unassembled WGS sequence"/>
</dbReference>
<evidence type="ECO:0000313" key="3">
    <source>
        <dbReference type="Proteomes" id="UP000691718"/>
    </source>
</evidence>
<evidence type="ECO:0000256" key="1">
    <source>
        <dbReference type="SAM" id="MobiDB-lite"/>
    </source>
</evidence>
<dbReference type="EMBL" id="CAJQZP010000809">
    <property type="protein sequence ID" value="CAG4986033.1"/>
    <property type="molecule type" value="Genomic_DNA"/>
</dbReference>
<gene>
    <name evidence="2" type="ORF">PAPOLLO_LOCUS11148</name>
</gene>
<protein>
    <submittedName>
        <fullName evidence="2">(apollo) hypothetical protein</fullName>
    </submittedName>
</protein>
<reference evidence="2" key="1">
    <citation type="submission" date="2021-04" db="EMBL/GenBank/DDBJ databases">
        <authorList>
            <person name="Tunstrom K."/>
        </authorList>
    </citation>
    <scope>NUCLEOTIDE SEQUENCE</scope>
</reference>